<sequence length="213" mass="24032">MRSEAQPDEHARSFNLAHGQMQRRLNGTKCGWRILPLLCLTRFRVRTGQSEKTPVRTCLRCLSVCGIHTQAVHYMLYMHVGRPAGVPRLSGSLHRPHPPERKQPRQHAMHAWVVCACACACAYSCDCDCDCAAGMLLPWSLRGRRAFFFGDFRRKSEDEGELLFCEGMPLGRSFLSTRNGWAGEDIRLWSNSWVGKRLGSKLVAVGLVRGFAQ</sequence>
<reference evidence="1 2" key="1">
    <citation type="journal article" date="2018" name="Front. Microbiol.">
        <title>Genome-Wide Analysis of Corynespora cassiicola Leaf Fall Disease Putative Effectors.</title>
        <authorList>
            <person name="Lopez D."/>
            <person name="Ribeiro S."/>
            <person name="Label P."/>
            <person name="Fumanal B."/>
            <person name="Venisse J.S."/>
            <person name="Kohler A."/>
            <person name="de Oliveira R.R."/>
            <person name="Labutti K."/>
            <person name="Lipzen A."/>
            <person name="Lail K."/>
            <person name="Bauer D."/>
            <person name="Ohm R.A."/>
            <person name="Barry K.W."/>
            <person name="Spatafora J."/>
            <person name="Grigoriev I.V."/>
            <person name="Martin F.M."/>
            <person name="Pujade-Renaud V."/>
        </authorList>
    </citation>
    <scope>NUCLEOTIDE SEQUENCE [LARGE SCALE GENOMIC DNA]</scope>
    <source>
        <strain evidence="1 2">Philippines</strain>
    </source>
</reference>
<name>A0A2T2ND68_CORCC</name>
<keyword evidence="2" id="KW-1185">Reference proteome</keyword>
<protein>
    <submittedName>
        <fullName evidence="1">Uncharacterized protein</fullName>
    </submittedName>
</protein>
<dbReference type="EMBL" id="KZ678140">
    <property type="protein sequence ID" value="PSN63176.1"/>
    <property type="molecule type" value="Genomic_DNA"/>
</dbReference>
<proteinExistence type="predicted"/>
<evidence type="ECO:0000313" key="1">
    <source>
        <dbReference type="EMBL" id="PSN63176.1"/>
    </source>
</evidence>
<dbReference type="AlphaFoldDB" id="A0A2T2ND68"/>
<gene>
    <name evidence="1" type="ORF">BS50DRAFT_106071</name>
</gene>
<accession>A0A2T2ND68</accession>
<organism evidence="1 2">
    <name type="scientific">Corynespora cassiicola Philippines</name>
    <dbReference type="NCBI Taxonomy" id="1448308"/>
    <lineage>
        <taxon>Eukaryota</taxon>
        <taxon>Fungi</taxon>
        <taxon>Dikarya</taxon>
        <taxon>Ascomycota</taxon>
        <taxon>Pezizomycotina</taxon>
        <taxon>Dothideomycetes</taxon>
        <taxon>Pleosporomycetidae</taxon>
        <taxon>Pleosporales</taxon>
        <taxon>Corynesporascaceae</taxon>
        <taxon>Corynespora</taxon>
    </lineage>
</organism>
<dbReference type="Proteomes" id="UP000240883">
    <property type="component" value="Unassembled WGS sequence"/>
</dbReference>
<evidence type="ECO:0000313" key="2">
    <source>
        <dbReference type="Proteomes" id="UP000240883"/>
    </source>
</evidence>